<sequence length="432" mass="47278">MQYAGGAPPHHRSKSTGAPVIRSIQIKTAIFLALAIFTGASRAEEADSSAKPVAEAARLAGDAVRTRFVMDLVEPVDFAISTLADPYRVIIDLPETRFDFGEDAGKDGRGLVSAWRYGRFARGKSRIVLDAVEPVTVDKSFILPPVDDQPARLVLDLVKTTREAFLEGVSRPEASAHTVTKGDKLTAKQASSRPLIVIDPGHGGIDTGATGRGGTLEKQVALDFSSLLKRKLEETGRYDVEMTRDSDVFIPLKNRVEIARSLEADLFISVHADSVRVGKNEVRGASVYTLSEKASDAVAAELAERENRSDIIAGVHLEDEQSEVADILIDLARRETKKFSIFFARTLVDELKSAARVIKNPHRSAGFRVLEAHDMPSALVELGYLSNRLDEKLLTSDEWRERMSTSLVAAVDRFFRPRLVRNGAVSSAETAR</sequence>
<dbReference type="GO" id="GO:0008745">
    <property type="term" value="F:N-acetylmuramoyl-L-alanine amidase activity"/>
    <property type="evidence" value="ECO:0007669"/>
    <property type="project" value="UniProtKB-EC"/>
</dbReference>
<dbReference type="InterPro" id="IPR021731">
    <property type="entry name" value="AMIN_dom"/>
</dbReference>
<evidence type="ECO:0000313" key="6">
    <source>
        <dbReference type="Proteomes" id="UP000433101"/>
    </source>
</evidence>
<dbReference type="Pfam" id="PF01520">
    <property type="entry name" value="Amidase_3"/>
    <property type="match status" value="1"/>
</dbReference>
<comment type="caution">
    <text evidence="5">The sequence shown here is derived from an EMBL/GenBank/DDBJ whole genome shotgun (WGS) entry which is preliminary data.</text>
</comment>
<comment type="catalytic activity">
    <reaction evidence="1">
        <text>Hydrolyzes the link between N-acetylmuramoyl residues and L-amino acid residues in certain cell-wall glycopeptides.</text>
        <dbReference type="EC" id="3.5.1.28"/>
    </reaction>
</comment>
<evidence type="ECO:0000313" key="5">
    <source>
        <dbReference type="EMBL" id="MXN67072.1"/>
    </source>
</evidence>
<dbReference type="Gene3D" id="3.40.630.40">
    <property type="entry name" value="Zn-dependent exopeptidases"/>
    <property type="match status" value="1"/>
</dbReference>
<dbReference type="Gene3D" id="2.60.40.3500">
    <property type="match status" value="1"/>
</dbReference>
<protein>
    <recommendedName>
        <fullName evidence="2">N-acetylmuramoyl-L-alanine amidase</fullName>
        <ecNumber evidence="2">3.5.1.28</ecNumber>
    </recommendedName>
</protein>
<reference evidence="5 6" key="1">
    <citation type="submission" date="2019-12" db="EMBL/GenBank/DDBJ databases">
        <authorList>
            <person name="Li M."/>
        </authorList>
    </citation>
    <scope>NUCLEOTIDE SEQUENCE [LARGE SCALE GENOMIC DNA]</scope>
    <source>
        <strain evidence="5 6">GBMRC 2046</strain>
    </source>
</reference>
<dbReference type="AlphaFoldDB" id="A0A7X3LXU7"/>
<dbReference type="Proteomes" id="UP000433101">
    <property type="component" value="Unassembled WGS sequence"/>
</dbReference>
<dbReference type="EMBL" id="WUMV01000009">
    <property type="protein sequence ID" value="MXN67072.1"/>
    <property type="molecule type" value="Genomic_DNA"/>
</dbReference>
<evidence type="ECO:0000256" key="3">
    <source>
        <dbReference type="ARBA" id="ARBA00022801"/>
    </source>
</evidence>
<evidence type="ECO:0000256" key="1">
    <source>
        <dbReference type="ARBA" id="ARBA00001561"/>
    </source>
</evidence>
<dbReference type="PANTHER" id="PTHR30404:SF0">
    <property type="entry name" value="N-ACETYLMURAMOYL-L-ALANINE AMIDASE AMIC"/>
    <property type="match status" value="1"/>
</dbReference>
<proteinExistence type="predicted"/>
<dbReference type="GO" id="GO:0030288">
    <property type="term" value="C:outer membrane-bounded periplasmic space"/>
    <property type="evidence" value="ECO:0007669"/>
    <property type="project" value="TreeGrafter"/>
</dbReference>
<feature type="domain" description="MurNAc-LAA" evidence="4">
    <location>
        <begin position="256"/>
        <end position="412"/>
    </location>
</feature>
<name>A0A7X3LXU7_9HYPH</name>
<dbReference type="EC" id="3.5.1.28" evidence="2"/>
<keyword evidence="6" id="KW-1185">Reference proteome</keyword>
<keyword evidence="3" id="KW-0378">Hydrolase</keyword>
<dbReference type="GO" id="GO:0009253">
    <property type="term" value="P:peptidoglycan catabolic process"/>
    <property type="evidence" value="ECO:0007669"/>
    <property type="project" value="InterPro"/>
</dbReference>
<organism evidence="5 6">
    <name type="scientific">Stappia sediminis</name>
    <dbReference type="NCBI Taxonomy" id="2692190"/>
    <lineage>
        <taxon>Bacteria</taxon>
        <taxon>Pseudomonadati</taxon>
        <taxon>Pseudomonadota</taxon>
        <taxon>Alphaproteobacteria</taxon>
        <taxon>Hyphomicrobiales</taxon>
        <taxon>Stappiaceae</taxon>
        <taxon>Stappia</taxon>
    </lineage>
</organism>
<dbReference type="PANTHER" id="PTHR30404">
    <property type="entry name" value="N-ACETYLMURAMOYL-L-ALANINE AMIDASE"/>
    <property type="match status" value="1"/>
</dbReference>
<gene>
    <name evidence="5" type="ORF">GR183_19350</name>
</gene>
<dbReference type="SMART" id="SM00646">
    <property type="entry name" value="Ami_3"/>
    <property type="match status" value="1"/>
</dbReference>
<evidence type="ECO:0000256" key="2">
    <source>
        <dbReference type="ARBA" id="ARBA00011901"/>
    </source>
</evidence>
<evidence type="ECO:0000259" key="4">
    <source>
        <dbReference type="SMART" id="SM00646"/>
    </source>
</evidence>
<dbReference type="InterPro" id="IPR050695">
    <property type="entry name" value="N-acetylmuramoyl_amidase_3"/>
</dbReference>
<dbReference type="Pfam" id="PF11741">
    <property type="entry name" value="AMIN"/>
    <property type="match status" value="1"/>
</dbReference>
<dbReference type="InterPro" id="IPR002508">
    <property type="entry name" value="MurNAc-LAA_cat"/>
</dbReference>
<dbReference type="SUPFAM" id="SSF53187">
    <property type="entry name" value="Zn-dependent exopeptidases"/>
    <property type="match status" value="1"/>
</dbReference>
<accession>A0A7X3LXU7</accession>
<dbReference type="CDD" id="cd02696">
    <property type="entry name" value="MurNAc-LAA"/>
    <property type="match status" value="1"/>
</dbReference>